<keyword evidence="2" id="KW-1185">Reference proteome</keyword>
<evidence type="ECO:0000313" key="1">
    <source>
        <dbReference type="EMBL" id="GBM34178.1"/>
    </source>
</evidence>
<dbReference type="Proteomes" id="UP000499080">
    <property type="component" value="Unassembled WGS sequence"/>
</dbReference>
<organism evidence="1 2">
    <name type="scientific">Araneus ventricosus</name>
    <name type="common">Orbweaver spider</name>
    <name type="synonym">Epeira ventricosa</name>
    <dbReference type="NCBI Taxonomy" id="182803"/>
    <lineage>
        <taxon>Eukaryota</taxon>
        <taxon>Metazoa</taxon>
        <taxon>Ecdysozoa</taxon>
        <taxon>Arthropoda</taxon>
        <taxon>Chelicerata</taxon>
        <taxon>Arachnida</taxon>
        <taxon>Araneae</taxon>
        <taxon>Araneomorphae</taxon>
        <taxon>Entelegynae</taxon>
        <taxon>Araneoidea</taxon>
        <taxon>Araneidae</taxon>
        <taxon>Araneus</taxon>
    </lineage>
</organism>
<proteinExistence type="predicted"/>
<gene>
    <name evidence="1" type="ORF">AVEN_175262_1</name>
</gene>
<sequence length="101" mass="11392">MRLCASDIEPPKHGFEILWLEDSNCLQDEQSGDKVVPLAEGNPKAHSNKQLTTIPGRHLRSNEEEQLALKNFLRSLGTDFFQDCFLKVTSRYDKCINAGGE</sequence>
<evidence type="ECO:0000313" key="2">
    <source>
        <dbReference type="Proteomes" id="UP000499080"/>
    </source>
</evidence>
<name>A0A4Y2F0W4_ARAVE</name>
<reference evidence="1 2" key="1">
    <citation type="journal article" date="2019" name="Sci. Rep.">
        <title>Orb-weaving spider Araneus ventricosus genome elucidates the spidroin gene catalogue.</title>
        <authorList>
            <person name="Kono N."/>
            <person name="Nakamura H."/>
            <person name="Ohtoshi R."/>
            <person name="Moran D.A.P."/>
            <person name="Shinohara A."/>
            <person name="Yoshida Y."/>
            <person name="Fujiwara M."/>
            <person name="Mori M."/>
            <person name="Tomita M."/>
            <person name="Arakawa K."/>
        </authorList>
    </citation>
    <scope>NUCLEOTIDE SEQUENCE [LARGE SCALE GENOMIC DNA]</scope>
</reference>
<dbReference type="OrthoDB" id="616263at2759"/>
<protein>
    <submittedName>
        <fullName evidence="1">Uncharacterized protein</fullName>
    </submittedName>
</protein>
<comment type="caution">
    <text evidence="1">The sequence shown here is derived from an EMBL/GenBank/DDBJ whole genome shotgun (WGS) entry which is preliminary data.</text>
</comment>
<dbReference type="AlphaFoldDB" id="A0A4Y2F0W4"/>
<accession>A0A4Y2F0W4</accession>
<dbReference type="EMBL" id="BGPR01000753">
    <property type="protein sequence ID" value="GBM34178.1"/>
    <property type="molecule type" value="Genomic_DNA"/>
</dbReference>